<dbReference type="GO" id="GO:0004523">
    <property type="term" value="F:RNA-DNA hybrid ribonuclease activity"/>
    <property type="evidence" value="ECO:0007669"/>
    <property type="project" value="InterPro"/>
</dbReference>
<dbReference type="InterPro" id="IPR036397">
    <property type="entry name" value="RNaseH_sf"/>
</dbReference>
<reference evidence="4" key="1">
    <citation type="submission" date="2018-02" db="EMBL/GenBank/DDBJ databases">
        <authorList>
            <person name="Cohen D.B."/>
            <person name="Kent A.D."/>
        </authorList>
    </citation>
    <scope>NUCLEOTIDE SEQUENCE</scope>
</reference>
<dbReference type="CDD" id="cd09279">
    <property type="entry name" value="RNase_HI_like"/>
    <property type="match status" value="1"/>
</dbReference>
<feature type="domain" description="Integrase catalytic" evidence="3">
    <location>
        <begin position="1567"/>
        <end position="1678"/>
    </location>
</feature>
<feature type="region of interest" description="Disordered" evidence="1">
    <location>
        <begin position="35"/>
        <end position="82"/>
    </location>
</feature>
<feature type="region of interest" description="Disordered" evidence="1">
    <location>
        <begin position="307"/>
        <end position="332"/>
    </location>
</feature>
<dbReference type="Gene3D" id="3.10.10.10">
    <property type="entry name" value="HIV Type 1 Reverse Transcriptase, subunit A, domain 1"/>
    <property type="match status" value="1"/>
</dbReference>
<feature type="domain" description="RNase H type-1" evidence="2">
    <location>
        <begin position="1272"/>
        <end position="1401"/>
    </location>
</feature>
<evidence type="ECO:0000259" key="2">
    <source>
        <dbReference type="PROSITE" id="PS50879"/>
    </source>
</evidence>
<dbReference type="PROSITE" id="PS50994">
    <property type="entry name" value="INTEGRASE"/>
    <property type="match status" value="1"/>
</dbReference>
<dbReference type="InterPro" id="IPR043128">
    <property type="entry name" value="Rev_trsase/Diguanyl_cyclase"/>
</dbReference>
<dbReference type="SUPFAM" id="SSF53098">
    <property type="entry name" value="Ribonuclease H-like"/>
    <property type="match status" value="2"/>
</dbReference>
<dbReference type="Pfam" id="PF13456">
    <property type="entry name" value="RVT_3"/>
    <property type="match status" value="1"/>
</dbReference>
<dbReference type="PROSITE" id="PS50879">
    <property type="entry name" value="RNASE_H_1"/>
    <property type="match status" value="1"/>
</dbReference>
<dbReference type="InterPro" id="IPR001584">
    <property type="entry name" value="Integrase_cat-core"/>
</dbReference>
<dbReference type="InterPro" id="IPR000477">
    <property type="entry name" value="RT_dom"/>
</dbReference>
<feature type="region of interest" description="Disordered" evidence="1">
    <location>
        <begin position="263"/>
        <end position="285"/>
    </location>
</feature>
<dbReference type="GO" id="GO:0003676">
    <property type="term" value="F:nucleic acid binding"/>
    <property type="evidence" value="ECO:0007669"/>
    <property type="project" value="InterPro"/>
</dbReference>
<evidence type="ECO:0000256" key="1">
    <source>
        <dbReference type="SAM" id="MobiDB-lite"/>
    </source>
</evidence>
<dbReference type="Pfam" id="PF17919">
    <property type="entry name" value="RT_RNaseH_2"/>
    <property type="match status" value="1"/>
</dbReference>
<dbReference type="SUPFAM" id="SSF56672">
    <property type="entry name" value="DNA/RNA polymerases"/>
    <property type="match status" value="1"/>
</dbReference>
<protein>
    <submittedName>
        <fullName evidence="4">Uncharacterized protein</fullName>
    </submittedName>
</protein>
<evidence type="ECO:0000313" key="4">
    <source>
        <dbReference type="EMBL" id="SPC98357.1"/>
    </source>
</evidence>
<name>A0A2N9G6U3_FAGSY</name>
<dbReference type="FunFam" id="3.30.70.270:FF:000020">
    <property type="entry name" value="Transposon Tf2-6 polyprotein-like Protein"/>
    <property type="match status" value="1"/>
</dbReference>
<dbReference type="InterPro" id="IPR012337">
    <property type="entry name" value="RNaseH-like_sf"/>
</dbReference>
<sequence length="1755" mass="201148">MARETSGLGPNEQEIWMVALERKFDELLSFVQLIGKRNSDDENQRKEDDRDANNEEPEGHSNANATPPRPPTPPKPEGKDSLLDSKIDSLEEKIRLIQGLNSFGNTDFSSMSWFPNMTMPPKFKAPEFEKYNGRGDPMIHLQMYCRKMAPYADNEPLLIQTFQDTLTGNAAEWMEKKSNETFREYAQRWREKAARARPPLDEREMIKIFVDTLKNPYFDRMIGLQMQFFVDLIPVGERIEDALKTKKIVDMAALMALAEQAPKKASTKKEGDVQMIGRNNGRPRQVLPSFTMQSIQPTPILTLAPTQAPAPAPTPQMPARPVGNQPNDNRWPRKELRQFTPLPIPLTELYPILIKKNLISPTIPRPYNGPPRRDFNQNLTCDFHFGEVGHAVENCNHLRHRIQDLIDHGILKFEGLPNITTNPLPNHPEGGVNMVEIEEGGEERISWRRLFYTLEKQRHITPLEAPLGPSTGDACEYHSGARGHNLECCEEFKKKVTDLMEKGLVGREEIPSEGSHQPDDPSDFDWYAELNLDDIVEDEMDLDDLMDEGDAQGYFMEDDTDEWRDVDFSKLFQFPSLIVPPGFETPEFEIFYENGDPETHLQKYGEKMTLHLENELLMISDLARAFLGRYRFNPHSIMEYLGLKEDEEPYVIPDLGVNEVIVEIKEELSMSSLPALTEGEEEEKAKPLPPAKDLDSTAIAEEGEEPIKTPPPSNITTTTAEEEYAGPMVEGLSIHTIAEEEDPTTPPTRHCQQGEEAKMWTCVPLLQRVSSSNEIARKTSNDPHVFEIDNKTNCSLDNIDNSDEEIELPNDILEALERQDKGSKPNIEELEIINLADEGEEPREVKIGTRCTTEQKEALIALLREFHEIFAWSYQDMPGLDTDIVVHKIPLKPECKPVKQALRRMKPEVILKIKEEVEKQLKAGYNQIKMAEEDKSKTAFVTHWGTFVYDVMPFGLKNAGATYQRAMVTLFHDMIHHEIEVYVDDMIAKSRTAQDHLTDLRKLFQRLKKYQLRLNPNKCAFGVTSGKLLGFIVSGRGIEIDPAKVQAIRSMPAPKTEKEIRSFLGRINYIARFIAQLTATCEPLFKLLRKDVKIKWTEDCQKAFDKIKEYLLNPPILVPPTPGRPLILYLTVQESSMGCMLGQQDETGRKEQAIYYLSKKFTELETHYLLVEKTCCALAWASKKLRQYMLYYTTWLVSRMDPIKYIFEKPALTGKIARWQVLLSEFDILFVARKAIKGQAIADYLADYPSKQLELMDSEFPDEDVMAVDEDNHGRWKLYFDGAANSVRSGICAVLVSPKGQQTPIAVKLGFDCTNNMIEYKACIVGLQAALEFGAYELEVFGDSLLIVSQTNGEWQARDPKLIPYQRYISQLVPKFKYITFTYTPRTHNHFADALATLASLIKLVEGDDVRPLRIETRDIPAYCVCVEECMNVEAEIDNKPWYYDIKRFIQDREYPSRATENEKKYIRRIAFQFFLNGEILYKRTHDATPLRCVDAEEANRLIQEMHAGSMGAHANGPFLAREDYESWLLLVDNGERLLGNGCDWCDHPERRLTGMSSYWWPSTILPKMLITDNASNLNNRMMDQLCQQFKIQHHNSAPYRPMMNGAVEAANKNVKKILSKMTETYKDWHEHLPYALCAYRMSLEEAEWAQVRYEQLNFIDEKRLAALCHGQLYQRRIERAYNKKARPRTFQPGDLVLKKRNMALSDSRGKFAPSYEGPYVVKKAFSGGAIILANMDGEEFRSPINYDSVIKYHV</sequence>
<feature type="compositionally biased region" description="Pro residues" evidence="1">
    <location>
        <begin position="308"/>
        <end position="318"/>
    </location>
</feature>
<dbReference type="PANTHER" id="PTHR48475">
    <property type="entry name" value="RIBONUCLEASE H"/>
    <property type="match status" value="1"/>
</dbReference>
<feature type="compositionally biased region" description="Basic and acidic residues" evidence="1">
    <location>
        <begin position="37"/>
        <end position="59"/>
    </location>
</feature>
<dbReference type="Gene3D" id="3.30.70.270">
    <property type="match status" value="2"/>
</dbReference>
<dbReference type="GO" id="GO:0015074">
    <property type="term" value="P:DNA integration"/>
    <property type="evidence" value="ECO:0007669"/>
    <property type="project" value="InterPro"/>
</dbReference>
<dbReference type="Gene3D" id="3.30.420.10">
    <property type="entry name" value="Ribonuclease H-like superfamily/Ribonuclease H"/>
    <property type="match status" value="2"/>
</dbReference>
<dbReference type="CDD" id="cd01647">
    <property type="entry name" value="RT_LTR"/>
    <property type="match status" value="1"/>
</dbReference>
<organism evidence="4">
    <name type="scientific">Fagus sylvatica</name>
    <name type="common">Beechnut</name>
    <dbReference type="NCBI Taxonomy" id="28930"/>
    <lineage>
        <taxon>Eukaryota</taxon>
        <taxon>Viridiplantae</taxon>
        <taxon>Streptophyta</taxon>
        <taxon>Embryophyta</taxon>
        <taxon>Tracheophyta</taxon>
        <taxon>Spermatophyta</taxon>
        <taxon>Magnoliopsida</taxon>
        <taxon>eudicotyledons</taxon>
        <taxon>Gunneridae</taxon>
        <taxon>Pentapetalae</taxon>
        <taxon>rosids</taxon>
        <taxon>fabids</taxon>
        <taxon>Fagales</taxon>
        <taxon>Fagaceae</taxon>
        <taxon>Fagus</taxon>
    </lineage>
</organism>
<dbReference type="InterPro" id="IPR041577">
    <property type="entry name" value="RT_RNaseH_2"/>
</dbReference>
<dbReference type="InterPro" id="IPR002156">
    <property type="entry name" value="RNaseH_domain"/>
</dbReference>
<accession>A0A2N9G6U3</accession>
<dbReference type="Pfam" id="PF00078">
    <property type="entry name" value="RVT_1"/>
    <property type="match status" value="1"/>
</dbReference>
<dbReference type="InterPro" id="IPR043502">
    <property type="entry name" value="DNA/RNA_pol_sf"/>
</dbReference>
<gene>
    <name evidence="4" type="ORF">FSB_LOCUS26239</name>
</gene>
<dbReference type="EMBL" id="OIVN01001861">
    <property type="protein sequence ID" value="SPC98357.1"/>
    <property type="molecule type" value="Genomic_DNA"/>
</dbReference>
<proteinExistence type="predicted"/>
<dbReference type="PANTHER" id="PTHR48475:SF1">
    <property type="entry name" value="RNASE H TYPE-1 DOMAIN-CONTAINING PROTEIN"/>
    <property type="match status" value="1"/>
</dbReference>
<evidence type="ECO:0000259" key="3">
    <source>
        <dbReference type="PROSITE" id="PS50994"/>
    </source>
</evidence>